<accession>A0A1M7UKR0</accession>
<dbReference type="Pfam" id="PF04185">
    <property type="entry name" value="Phosphoesterase"/>
    <property type="match status" value="1"/>
</dbReference>
<dbReference type="Proteomes" id="UP000184096">
    <property type="component" value="Chromosome I"/>
</dbReference>
<evidence type="ECO:0000313" key="4">
    <source>
        <dbReference type="Proteomes" id="UP000184096"/>
    </source>
</evidence>
<dbReference type="Gene3D" id="3.40.720.10">
    <property type="entry name" value="Alkaline Phosphatase, subunit A"/>
    <property type="match status" value="2"/>
</dbReference>
<dbReference type="InterPro" id="IPR017850">
    <property type="entry name" value="Alkaline_phosphatase_core_sf"/>
</dbReference>
<feature type="signal peptide" evidence="2">
    <location>
        <begin position="1"/>
        <end position="30"/>
    </location>
</feature>
<keyword evidence="1" id="KW-0378">Hydrolase</keyword>
<dbReference type="PANTHER" id="PTHR31956:SF1">
    <property type="entry name" value="NON-SPECIFIC PHOSPHOLIPASE C1"/>
    <property type="match status" value="1"/>
</dbReference>
<feature type="chain" id="PRO_5012025895" evidence="2">
    <location>
        <begin position="31"/>
        <end position="602"/>
    </location>
</feature>
<reference evidence="4" key="1">
    <citation type="submission" date="2016-11" db="EMBL/GenBank/DDBJ databases">
        <authorList>
            <person name="Varghese N."/>
            <person name="Submissions S."/>
        </authorList>
    </citation>
    <scope>NUCLEOTIDE SEQUENCE [LARGE SCALE GENOMIC DNA]</scope>
    <source>
        <strain evidence="4">GAS401</strain>
    </source>
</reference>
<dbReference type="PANTHER" id="PTHR31956">
    <property type="entry name" value="NON-SPECIFIC PHOSPHOLIPASE C4-RELATED"/>
    <property type="match status" value="1"/>
</dbReference>
<gene>
    <name evidence="3" type="ORF">SAMN05444170_5531</name>
</gene>
<evidence type="ECO:0000256" key="1">
    <source>
        <dbReference type="ARBA" id="ARBA00022801"/>
    </source>
</evidence>
<organism evidence="3 4">
    <name type="scientific">Bradyrhizobium erythrophlei</name>
    <dbReference type="NCBI Taxonomy" id="1437360"/>
    <lineage>
        <taxon>Bacteria</taxon>
        <taxon>Pseudomonadati</taxon>
        <taxon>Pseudomonadota</taxon>
        <taxon>Alphaproteobacteria</taxon>
        <taxon>Hyphomicrobiales</taxon>
        <taxon>Nitrobacteraceae</taxon>
        <taxon>Bradyrhizobium</taxon>
    </lineage>
</organism>
<dbReference type="GO" id="GO:0042578">
    <property type="term" value="F:phosphoric ester hydrolase activity"/>
    <property type="evidence" value="ECO:0007669"/>
    <property type="project" value="UniProtKB-ARBA"/>
</dbReference>
<evidence type="ECO:0000313" key="3">
    <source>
        <dbReference type="EMBL" id="SHN83510.1"/>
    </source>
</evidence>
<proteinExistence type="predicted"/>
<name>A0A1M7UKR0_9BRAD</name>
<protein>
    <submittedName>
        <fullName evidence="3">Acid phosphatase/phospholipase C</fullName>
    </submittedName>
</protein>
<dbReference type="AlphaFoldDB" id="A0A1M7UKR0"/>
<dbReference type="InterPro" id="IPR007312">
    <property type="entry name" value="Phosphoesterase"/>
</dbReference>
<dbReference type="CDD" id="cd16013">
    <property type="entry name" value="AcpA"/>
    <property type="match status" value="1"/>
</dbReference>
<sequence>MKRLKLNSALLSTAALIAAAATVTSTGSVAGNSLASQLAPVVSLIDDVVNNKTSATSADSLRTKTPIKHLVVVFNENRSFDHYFGTYPNAINPEGEPLFEPAKNTPRDINNLLTSPALLDNNPNLNPANGTGAVNPFRLDRTQANTADQNHGYTAEQQAFDGGKLDLFPLRTGAATSGGAGAFGTKGQVMGFFDGNTVTALWNYAQNFAMSDNSWSDTFGPSTPGALEMFSGQTNGATFPVLPPVVPAGLPGAGGPVPTTEPALGNLLALAGAATFDGQSGLTLIGDIDPAGDTCSSTLIATRMTAKNIGDLLNAANIPWGSFVGGFNLQTINDNGSTGCKRSSISSVTGGSHGDYVPHHIWFQYFASTSNPTHARPTSTKAIGYTNVPGTKKVDPANHAYDLEDFFTAVGSGNYPAVSLVKMQSFQDDHPGNSNPLDAQAGLVNLINFLQEQPDWDSTAVILAYDDSDGWYDHAFIAPTTQGSFSIADALNGAGNCGTPGVTPEPNGLLGLPVAGRCGPGMRQPFMVISPYAKKNYVSHTFITQASIPQFIEDNWLKGERLGSGSFDATTGSIMDMFDFTQKPTRKLILDPTFGTVDSKTR</sequence>
<keyword evidence="2" id="KW-0732">Signal</keyword>
<dbReference type="EMBL" id="LT670849">
    <property type="protein sequence ID" value="SHN83510.1"/>
    <property type="molecule type" value="Genomic_DNA"/>
</dbReference>
<keyword evidence="4" id="KW-1185">Reference proteome</keyword>
<evidence type="ECO:0000256" key="2">
    <source>
        <dbReference type="SAM" id="SignalP"/>
    </source>
</evidence>